<evidence type="ECO:0000313" key="1">
    <source>
        <dbReference type="EMBL" id="WZU62909.1"/>
    </source>
</evidence>
<dbReference type="Proteomes" id="UP001451782">
    <property type="component" value="Chromosome"/>
</dbReference>
<dbReference type="InterPro" id="IPR015946">
    <property type="entry name" value="KH_dom-like_a/b"/>
</dbReference>
<evidence type="ECO:0000313" key="2">
    <source>
        <dbReference type="Proteomes" id="UP001451782"/>
    </source>
</evidence>
<dbReference type="AlphaFoldDB" id="A0AAN0NHR1"/>
<dbReference type="EMBL" id="CP151762">
    <property type="protein sequence ID" value="WZU62909.1"/>
    <property type="molecule type" value="Genomic_DNA"/>
</dbReference>
<reference evidence="1 2" key="1">
    <citation type="submission" date="2024-04" db="EMBL/GenBank/DDBJ databases">
        <title>Phylogenomic analyses of a clade within the roseobacter group suggest taxonomic reassignments of species of the genera Aestuariivita, Citreicella, Loktanella, Nautella, Pelagibaca, Ruegeria, Thalassobius, Thiobacimonas and Tropicibacter, and the proposal o.</title>
        <authorList>
            <person name="Jeon C.O."/>
        </authorList>
    </citation>
    <scope>NUCLEOTIDE SEQUENCE [LARGE SCALE GENOMIC DNA]</scope>
    <source>
        <strain evidence="1 2">G8-12</strain>
    </source>
</reference>
<dbReference type="KEGG" id="yag:AABB28_13680"/>
<protein>
    <submittedName>
        <fullName evidence="1">Uncharacterized protein</fullName>
    </submittedName>
</protein>
<sequence>MKIFYKTTATAIGWRAGAAALNDGNVSVQLVRDDAKRPIEATPQVCPYSNSTHNNIDVRMHIKAEEV</sequence>
<organism evidence="1 2">
    <name type="scientific">Yoonia algicola</name>
    <dbReference type="NCBI Taxonomy" id="3137368"/>
    <lineage>
        <taxon>Bacteria</taxon>
        <taxon>Pseudomonadati</taxon>
        <taxon>Pseudomonadota</taxon>
        <taxon>Alphaproteobacteria</taxon>
        <taxon>Rhodobacterales</taxon>
        <taxon>Paracoccaceae</taxon>
        <taxon>Yoonia</taxon>
    </lineage>
</organism>
<name>A0AAN0NHR1_9RHOB</name>
<accession>A0AAN0NHR1</accession>
<keyword evidence="2" id="KW-1185">Reference proteome</keyword>
<proteinExistence type="predicted"/>
<dbReference type="RefSeq" id="WP_342069305.1">
    <property type="nucleotide sequence ID" value="NZ_CP151762.1"/>
</dbReference>
<dbReference type="InterPro" id="IPR036102">
    <property type="entry name" value="OsmC/Ohrsf"/>
</dbReference>
<gene>
    <name evidence="1" type="ORF">AABB28_13680</name>
</gene>
<dbReference type="Gene3D" id="3.30.300.20">
    <property type="match status" value="1"/>
</dbReference>
<dbReference type="SUPFAM" id="SSF82784">
    <property type="entry name" value="OsmC-like"/>
    <property type="match status" value="1"/>
</dbReference>